<dbReference type="Pfam" id="PF01520">
    <property type="entry name" value="Amidase_3"/>
    <property type="match status" value="1"/>
</dbReference>
<name>A0A6J6NU49_9ZZZZ</name>
<dbReference type="SUPFAM" id="SSF47090">
    <property type="entry name" value="PGBD-like"/>
    <property type="match status" value="2"/>
</dbReference>
<dbReference type="EMBL" id="CAFBOE010000006">
    <property type="protein sequence ID" value="CAB4968976.1"/>
    <property type="molecule type" value="Genomic_DNA"/>
</dbReference>
<reference evidence="3" key="1">
    <citation type="submission" date="2020-05" db="EMBL/GenBank/DDBJ databases">
        <authorList>
            <person name="Chiriac C."/>
            <person name="Salcher M."/>
            <person name="Ghai R."/>
            <person name="Kavagutti S V."/>
        </authorList>
    </citation>
    <scope>NUCLEOTIDE SEQUENCE</scope>
</reference>
<dbReference type="AlphaFoldDB" id="A0A6J6NU49"/>
<dbReference type="Gene3D" id="3.40.630.40">
    <property type="entry name" value="Zn-dependent exopeptidases"/>
    <property type="match status" value="1"/>
</dbReference>
<feature type="domain" description="MurNAc-LAA" evidence="2">
    <location>
        <begin position="234"/>
        <end position="350"/>
    </location>
</feature>
<dbReference type="GO" id="GO:0008745">
    <property type="term" value="F:N-acetylmuramoyl-L-alanine amidase activity"/>
    <property type="evidence" value="ECO:0007669"/>
    <property type="project" value="InterPro"/>
</dbReference>
<evidence type="ECO:0000313" key="4">
    <source>
        <dbReference type="EMBL" id="CAB4968976.1"/>
    </source>
</evidence>
<dbReference type="Gene3D" id="1.10.101.10">
    <property type="entry name" value="PGBD-like superfamily/PGBD"/>
    <property type="match status" value="2"/>
</dbReference>
<dbReference type="InterPro" id="IPR050695">
    <property type="entry name" value="N-acetylmuramoyl_amidase_3"/>
</dbReference>
<accession>A0A6J6NU49</accession>
<keyword evidence="1" id="KW-0378">Hydrolase</keyword>
<dbReference type="InterPro" id="IPR036366">
    <property type="entry name" value="PGBDSf"/>
</dbReference>
<dbReference type="InterPro" id="IPR002477">
    <property type="entry name" value="Peptidoglycan-bd-like"/>
</dbReference>
<evidence type="ECO:0000256" key="1">
    <source>
        <dbReference type="ARBA" id="ARBA00022801"/>
    </source>
</evidence>
<dbReference type="GO" id="GO:0009253">
    <property type="term" value="P:peptidoglycan catabolic process"/>
    <property type="evidence" value="ECO:0007669"/>
    <property type="project" value="InterPro"/>
</dbReference>
<dbReference type="PANTHER" id="PTHR30404">
    <property type="entry name" value="N-ACETYLMURAMOYL-L-ALANINE AMIDASE"/>
    <property type="match status" value="1"/>
</dbReference>
<dbReference type="InterPro" id="IPR036365">
    <property type="entry name" value="PGBD-like_sf"/>
</dbReference>
<dbReference type="EMBL" id="CAFBPG010000038">
    <property type="protein sequence ID" value="CAB5009697.1"/>
    <property type="molecule type" value="Genomic_DNA"/>
</dbReference>
<dbReference type="InterPro" id="IPR002508">
    <property type="entry name" value="MurNAc-LAA_cat"/>
</dbReference>
<protein>
    <submittedName>
        <fullName evidence="3">Unannotated protein</fullName>
    </submittedName>
</protein>
<proteinExistence type="predicted"/>
<evidence type="ECO:0000313" key="5">
    <source>
        <dbReference type="EMBL" id="CAB5009697.1"/>
    </source>
</evidence>
<dbReference type="SMART" id="SM00646">
    <property type="entry name" value="Ami_3"/>
    <property type="match status" value="1"/>
</dbReference>
<dbReference type="EMBL" id="CAEZXT010000002">
    <property type="protein sequence ID" value="CAB4687753.1"/>
    <property type="molecule type" value="Genomic_DNA"/>
</dbReference>
<organism evidence="3">
    <name type="scientific">freshwater metagenome</name>
    <dbReference type="NCBI Taxonomy" id="449393"/>
    <lineage>
        <taxon>unclassified sequences</taxon>
        <taxon>metagenomes</taxon>
        <taxon>ecological metagenomes</taxon>
    </lineage>
</organism>
<gene>
    <name evidence="3" type="ORF">UFOPK2589_00056</name>
    <name evidence="4" type="ORF">UFOPK3916_00171</name>
    <name evidence="5" type="ORF">UFOPK4074_00576</name>
</gene>
<dbReference type="Pfam" id="PF01471">
    <property type="entry name" value="PG_binding_1"/>
    <property type="match status" value="2"/>
</dbReference>
<sequence length="377" mass="41175">MDDLSVGKGDSSDVATRVISFLNKIGLLNSQKTLFDDEVENSVRAFQQSRGLTVTGVVNAVTLRALDEARWKLGDRSLYLKELPLMRGDDIALLQSRLTEMGFDCGRVDGVFGLRTETAVKEFQKSAGANIDGQCGPATITALLRLTKTISGGVPSLLRESAVQKNRGPALANKIIVLDPSCGGENKGISAHGVDESEIVYDLAQRLEGRLLALGVSVFLTRGSNNSPTELERISFSNETKADLMVSFHADSYPNEKAEGVSTYFYGSQTHGIHSVVGDRFASLVQREICARTDLLNCRTHAKTWDLLRLTTAPTVRVDLGYLTNRHDADRLGRGDFRDVIAESLVIAIQRLYLASEDDAKTGTLKIEDLRKAGIRK</sequence>
<dbReference type="SUPFAM" id="SSF53187">
    <property type="entry name" value="Zn-dependent exopeptidases"/>
    <property type="match status" value="1"/>
</dbReference>
<evidence type="ECO:0000313" key="3">
    <source>
        <dbReference type="EMBL" id="CAB4687753.1"/>
    </source>
</evidence>
<dbReference type="GO" id="GO:0030288">
    <property type="term" value="C:outer membrane-bounded periplasmic space"/>
    <property type="evidence" value="ECO:0007669"/>
    <property type="project" value="TreeGrafter"/>
</dbReference>
<dbReference type="CDD" id="cd02696">
    <property type="entry name" value="MurNAc-LAA"/>
    <property type="match status" value="1"/>
</dbReference>
<evidence type="ECO:0000259" key="2">
    <source>
        <dbReference type="SMART" id="SM00646"/>
    </source>
</evidence>
<dbReference type="PANTHER" id="PTHR30404:SF0">
    <property type="entry name" value="N-ACETYLMURAMOYL-L-ALANINE AMIDASE AMIC"/>
    <property type="match status" value="1"/>
</dbReference>